<keyword evidence="7" id="KW-1185">Reference proteome</keyword>
<proteinExistence type="predicted"/>
<evidence type="ECO:0000313" key="7">
    <source>
        <dbReference type="Proteomes" id="UP000006514"/>
    </source>
</evidence>
<dbReference type="InParanoid" id="J0LEG1"/>
<feature type="domain" description="MYND-type" evidence="5">
    <location>
        <begin position="371"/>
        <end position="414"/>
    </location>
</feature>
<accession>J0LEG1</accession>
<evidence type="ECO:0000256" key="4">
    <source>
        <dbReference type="PROSITE-ProRule" id="PRU00134"/>
    </source>
</evidence>
<keyword evidence="1" id="KW-0479">Metal-binding</keyword>
<keyword evidence="3" id="KW-0862">Zinc</keyword>
<evidence type="ECO:0000313" key="6">
    <source>
        <dbReference type="EMBL" id="EJD35191.1"/>
    </source>
</evidence>
<keyword evidence="2 4" id="KW-0863">Zinc-finger</keyword>
<dbReference type="InterPro" id="IPR002893">
    <property type="entry name" value="Znf_MYND"/>
</dbReference>
<name>J0LEG1_AURST</name>
<dbReference type="EMBL" id="JH687900">
    <property type="protein sequence ID" value="EJD35191.1"/>
    <property type="molecule type" value="Genomic_DNA"/>
</dbReference>
<dbReference type="KEGG" id="adl:AURDEDRAFT_175722"/>
<dbReference type="PROSITE" id="PS50865">
    <property type="entry name" value="ZF_MYND_2"/>
    <property type="match status" value="1"/>
</dbReference>
<evidence type="ECO:0000256" key="2">
    <source>
        <dbReference type="ARBA" id="ARBA00022771"/>
    </source>
</evidence>
<dbReference type="Gene3D" id="6.10.140.2220">
    <property type="match status" value="1"/>
</dbReference>
<protein>
    <recommendedName>
        <fullName evidence="5">MYND-type domain-containing protein</fullName>
    </recommendedName>
</protein>
<sequence length="490" mass="54546">MDQDASAPSGTALFALFEQFITGEQGLDERFCPICFLSGPSLLRGNSPDIPKLQREHHGLWSACMRWLTAPWTYDQKTNLRAALRRNIDNCPSYTSTQHDSLLSSLGKTHITDPLELFQILLCFALHNCLYGIDSSTGSTVTVVARARNPRKRFRSKKGAWPTEVEQLLPYGAEATVRALVDACSLFADDSPLWVLNAVLHLARPRVWSALLDPSNLFAIVHPLIMVILSAIKPISELPAINATVNWRDAAWLHDGQALHAAAEFFTTILSGPYAQPDDILQFLAPKLDMVREAYGLAEVQWHTARPYREDWWKITVALSSASPVAGAARELVSDAEVLRSLETKPRGAVILGIIRHALTAFTRHCAGPGCTHTMLDDTPLPTCARCKVARYCIKHCQRADWTSGSPIPHRRLCPVLATMHAVADPELPQVEYVRRIRQSVIPDDYLVLAGRWALSRGAYFMDHVRVEIALPLLCDGREALRTELFDHLA</sequence>
<evidence type="ECO:0000259" key="5">
    <source>
        <dbReference type="PROSITE" id="PS50865"/>
    </source>
</evidence>
<evidence type="ECO:0000256" key="3">
    <source>
        <dbReference type="ARBA" id="ARBA00022833"/>
    </source>
</evidence>
<dbReference type="SUPFAM" id="SSF144232">
    <property type="entry name" value="HIT/MYND zinc finger-like"/>
    <property type="match status" value="1"/>
</dbReference>
<dbReference type="OrthoDB" id="2998255at2759"/>
<gene>
    <name evidence="6" type="ORF">AURDEDRAFT_175722</name>
</gene>
<dbReference type="Pfam" id="PF01753">
    <property type="entry name" value="zf-MYND"/>
    <property type="match status" value="1"/>
</dbReference>
<reference evidence="7" key="1">
    <citation type="journal article" date="2012" name="Science">
        <title>The Paleozoic origin of enzymatic lignin decomposition reconstructed from 31 fungal genomes.</title>
        <authorList>
            <person name="Floudas D."/>
            <person name="Binder M."/>
            <person name="Riley R."/>
            <person name="Barry K."/>
            <person name="Blanchette R.A."/>
            <person name="Henrissat B."/>
            <person name="Martinez A.T."/>
            <person name="Otillar R."/>
            <person name="Spatafora J.W."/>
            <person name="Yadav J.S."/>
            <person name="Aerts A."/>
            <person name="Benoit I."/>
            <person name="Boyd A."/>
            <person name="Carlson A."/>
            <person name="Copeland A."/>
            <person name="Coutinho P.M."/>
            <person name="de Vries R.P."/>
            <person name="Ferreira P."/>
            <person name="Findley K."/>
            <person name="Foster B."/>
            <person name="Gaskell J."/>
            <person name="Glotzer D."/>
            <person name="Gorecki P."/>
            <person name="Heitman J."/>
            <person name="Hesse C."/>
            <person name="Hori C."/>
            <person name="Igarashi K."/>
            <person name="Jurgens J.A."/>
            <person name="Kallen N."/>
            <person name="Kersten P."/>
            <person name="Kohler A."/>
            <person name="Kuees U."/>
            <person name="Kumar T.K.A."/>
            <person name="Kuo A."/>
            <person name="LaButti K."/>
            <person name="Larrondo L.F."/>
            <person name="Lindquist E."/>
            <person name="Ling A."/>
            <person name="Lombard V."/>
            <person name="Lucas S."/>
            <person name="Lundell T."/>
            <person name="Martin R."/>
            <person name="McLaughlin D.J."/>
            <person name="Morgenstern I."/>
            <person name="Morin E."/>
            <person name="Murat C."/>
            <person name="Nagy L.G."/>
            <person name="Nolan M."/>
            <person name="Ohm R.A."/>
            <person name="Patyshakuliyeva A."/>
            <person name="Rokas A."/>
            <person name="Ruiz-Duenas F.J."/>
            <person name="Sabat G."/>
            <person name="Salamov A."/>
            <person name="Samejima M."/>
            <person name="Schmutz J."/>
            <person name="Slot J.C."/>
            <person name="St John F."/>
            <person name="Stenlid J."/>
            <person name="Sun H."/>
            <person name="Sun S."/>
            <person name="Syed K."/>
            <person name="Tsang A."/>
            <person name="Wiebenga A."/>
            <person name="Young D."/>
            <person name="Pisabarro A."/>
            <person name="Eastwood D.C."/>
            <person name="Martin F."/>
            <person name="Cullen D."/>
            <person name="Grigoriev I.V."/>
            <person name="Hibbett D.S."/>
        </authorList>
    </citation>
    <scope>NUCLEOTIDE SEQUENCE [LARGE SCALE GENOMIC DNA]</scope>
    <source>
        <strain evidence="7">TFB10046</strain>
    </source>
</reference>
<dbReference type="AlphaFoldDB" id="J0LEG1"/>
<dbReference type="GO" id="GO:0008270">
    <property type="term" value="F:zinc ion binding"/>
    <property type="evidence" value="ECO:0007669"/>
    <property type="project" value="UniProtKB-KW"/>
</dbReference>
<evidence type="ECO:0000256" key="1">
    <source>
        <dbReference type="ARBA" id="ARBA00022723"/>
    </source>
</evidence>
<dbReference type="Proteomes" id="UP000006514">
    <property type="component" value="Unassembled WGS sequence"/>
</dbReference>
<organism evidence="6 7">
    <name type="scientific">Auricularia subglabra (strain TFB-10046 / SS5)</name>
    <name type="common">White-rot fungus</name>
    <name type="synonym">Auricularia delicata (strain TFB10046)</name>
    <dbReference type="NCBI Taxonomy" id="717982"/>
    <lineage>
        <taxon>Eukaryota</taxon>
        <taxon>Fungi</taxon>
        <taxon>Dikarya</taxon>
        <taxon>Basidiomycota</taxon>
        <taxon>Agaricomycotina</taxon>
        <taxon>Agaricomycetes</taxon>
        <taxon>Auriculariales</taxon>
        <taxon>Auriculariaceae</taxon>
        <taxon>Auricularia</taxon>
    </lineage>
</organism>